<comment type="caution">
    <text evidence="3">The sequence shown here is derived from an EMBL/GenBank/DDBJ whole genome shotgun (WGS) entry which is preliminary data.</text>
</comment>
<gene>
    <name evidence="3" type="ORF">ABVK25_002985</name>
</gene>
<organism evidence="3 4">
    <name type="scientific">Lepraria finkii</name>
    <dbReference type="NCBI Taxonomy" id="1340010"/>
    <lineage>
        <taxon>Eukaryota</taxon>
        <taxon>Fungi</taxon>
        <taxon>Dikarya</taxon>
        <taxon>Ascomycota</taxon>
        <taxon>Pezizomycotina</taxon>
        <taxon>Lecanoromycetes</taxon>
        <taxon>OSLEUM clade</taxon>
        <taxon>Lecanoromycetidae</taxon>
        <taxon>Lecanorales</taxon>
        <taxon>Lecanorineae</taxon>
        <taxon>Stereocaulaceae</taxon>
        <taxon>Lepraria</taxon>
    </lineage>
</organism>
<feature type="region of interest" description="Disordered" evidence="2">
    <location>
        <begin position="59"/>
        <end position="90"/>
    </location>
</feature>
<name>A0ABR4BFI6_9LECA</name>
<dbReference type="PANTHER" id="PTHR28027:SF2">
    <property type="entry name" value="TRANSCRIPTIONAL REGULATOR MIT1"/>
    <property type="match status" value="1"/>
</dbReference>
<keyword evidence="4" id="KW-1185">Reference proteome</keyword>
<evidence type="ECO:0000313" key="4">
    <source>
        <dbReference type="Proteomes" id="UP001590951"/>
    </source>
</evidence>
<protein>
    <submittedName>
        <fullName evidence="3">Uncharacterized protein</fullName>
    </submittedName>
</protein>
<proteinExistence type="inferred from homology"/>
<comment type="similarity">
    <text evidence="1">Belongs to the MIT1/WOR1 family.</text>
</comment>
<evidence type="ECO:0000256" key="1">
    <source>
        <dbReference type="ARBA" id="ARBA00008359"/>
    </source>
</evidence>
<dbReference type="EMBL" id="JBHFEH010000007">
    <property type="protein sequence ID" value="KAL2056591.1"/>
    <property type="molecule type" value="Genomic_DNA"/>
</dbReference>
<reference evidence="3 4" key="1">
    <citation type="submission" date="2024-09" db="EMBL/GenBank/DDBJ databases">
        <title>Rethinking Asexuality: The Enigmatic Case of Functional Sexual Genes in Lepraria (Stereocaulaceae).</title>
        <authorList>
            <person name="Doellman M."/>
            <person name="Sun Y."/>
            <person name="Barcenas-Pena A."/>
            <person name="Lumbsch H.T."/>
            <person name="Grewe F."/>
        </authorList>
    </citation>
    <scope>NUCLEOTIDE SEQUENCE [LARGE SCALE GENOMIC DNA]</scope>
    <source>
        <strain evidence="3 4">Grewe 0041</strain>
    </source>
</reference>
<evidence type="ECO:0000313" key="3">
    <source>
        <dbReference type="EMBL" id="KAL2056591.1"/>
    </source>
</evidence>
<evidence type="ECO:0000256" key="2">
    <source>
        <dbReference type="SAM" id="MobiDB-lite"/>
    </source>
</evidence>
<accession>A0ABR4BFI6</accession>
<dbReference type="Pfam" id="PF09729">
    <property type="entry name" value="Gti1_Pac2"/>
    <property type="match status" value="1"/>
</dbReference>
<dbReference type="InterPro" id="IPR018608">
    <property type="entry name" value="Gti1/Pac2"/>
</dbReference>
<sequence>MAWLRRKDRPAPWYAGLLNLHFSPHSSPAIVLLPSLTVLLASDQWSAFSPTMDYSPHAVPAPERAPADRSTPWTSLSPAPALPNGSERPRRDQITYIPASLAGTRLSDAIEFAWSPHDEGCESTPSPILTTPAGEAHPQPLFPTYIGCLETKKDALLLLEGCFRGHLHNSFRGPPTVPSIIRSGSVFIWEQDVSASQHWDDHRSWTVLDHVGDFWISSETTTGDGFWKLTLSVLALGRVHHIVSYYYPWDTVTGNLQAPSQDPNLRCMTLRDELASQLTADSASARSFGLLRGILKACSPTGHVQLMRSALLLCLFFADEVRHDCLMQRRPGDWFPHIPSSPTYWRELSHRDLFLGTTPGELRRQMEILLVRLIDFANSRTSSQLLRNQPSDAFSAIQNRSLYREIFRVRDTTPLSRRPVDSARLSTDLARSVLFPHSKIDPTRVEKWAFGLAQALPIDPLVLGEVSPHVVGVLEQVSLGDSNDIRMLSLDYCHQFPRFSGTKNSQPLFLVACQSTSTSTEFTELLRDWAISDDGYNTYQCLLKALRGSLPPDELTLNLAALVLIYYMSGTIERDSTEPPRRVRLIDIHHLLNGDSTIHNRQAILREAIWSFSRAISRAFSPGRQAPYLRVLHPVQAAVSVLGQSRDTSVDNYWMTRLLHSLSHADAWAQVFKDARSTSVSPNTSDRFGVLVSGKAGDETRNCNSVSSGIGNTPPVKFTHEQDGVHKHGRHILLPWWRTFLKALGWGRYGGRSA</sequence>
<dbReference type="PANTHER" id="PTHR28027">
    <property type="entry name" value="TRANSCRIPTIONAL REGULATOR MIT1"/>
    <property type="match status" value="1"/>
</dbReference>
<dbReference type="Proteomes" id="UP001590951">
    <property type="component" value="Unassembled WGS sequence"/>
</dbReference>